<reference evidence="7 8" key="1">
    <citation type="submission" date="2020-09" db="EMBL/GenBank/DDBJ databases">
        <title>A novel species.</title>
        <authorList>
            <person name="Gao J."/>
        </authorList>
    </citation>
    <scope>NUCLEOTIDE SEQUENCE [LARGE SCALE GENOMIC DNA]</scope>
    <source>
        <strain evidence="7 8">CRXT-Y-14</strain>
    </source>
</reference>
<name>A0A7H1BGG2_9ACTN</name>
<dbReference type="PANTHER" id="PTHR43085:SF1">
    <property type="entry name" value="PSEUDOURIDINE KINASE-RELATED"/>
    <property type="match status" value="1"/>
</dbReference>
<evidence type="ECO:0000313" key="8">
    <source>
        <dbReference type="Proteomes" id="UP000516428"/>
    </source>
</evidence>
<dbReference type="InterPro" id="IPR002173">
    <property type="entry name" value="Carboh/pur_kinase_PfkB_CS"/>
</dbReference>
<dbReference type="PANTHER" id="PTHR43085">
    <property type="entry name" value="HEXOKINASE FAMILY MEMBER"/>
    <property type="match status" value="1"/>
</dbReference>
<sequence>MKATAPALDVITFGEVMGMLVAADTGPLAEVRCFTRALAGAEANVATGLARLGHRAGWIGRVGDDPLGAHAVAALRAEGIDTAQVTVDTEARTGFQLKSRVLEGDPEVVYFRRHSAGSRLAPSEAADAYLRTARHLHLTGIPAALSPTARAFTHRALDVARDAGLTISFDPNLRPALWPDPAEMMRVVNDLAARADWVLPGLAEARLLTGETDAGRIAECYLARGASRVVLKDGVRGARLYERDGAWHQPVFRVPTVDTVGAGDGFAAGLISAHLDGLGPRPALERAAATGALATTSHGDRDGLPTRARLDAFLAAPPATA</sequence>
<dbReference type="Pfam" id="PF00294">
    <property type="entry name" value="PfkB"/>
    <property type="match status" value="1"/>
</dbReference>
<evidence type="ECO:0000256" key="3">
    <source>
        <dbReference type="ARBA" id="ARBA00022741"/>
    </source>
</evidence>
<evidence type="ECO:0000256" key="4">
    <source>
        <dbReference type="ARBA" id="ARBA00022777"/>
    </source>
</evidence>
<comment type="similarity">
    <text evidence="1">Belongs to the carbohydrate kinase PfkB family.</text>
</comment>
<evidence type="ECO:0000259" key="6">
    <source>
        <dbReference type="Pfam" id="PF00294"/>
    </source>
</evidence>
<dbReference type="KEGG" id="sxn:IAG42_32245"/>
<dbReference type="GO" id="GO:0005524">
    <property type="term" value="F:ATP binding"/>
    <property type="evidence" value="ECO:0007669"/>
    <property type="project" value="UniProtKB-KW"/>
</dbReference>
<dbReference type="EMBL" id="CP061281">
    <property type="protein sequence ID" value="QNS07817.1"/>
    <property type="molecule type" value="Genomic_DNA"/>
</dbReference>
<gene>
    <name evidence="7" type="ORF">IAG42_32245</name>
</gene>
<dbReference type="Proteomes" id="UP000516428">
    <property type="component" value="Chromosome"/>
</dbReference>
<dbReference type="InterPro" id="IPR011611">
    <property type="entry name" value="PfkB_dom"/>
</dbReference>
<evidence type="ECO:0000256" key="5">
    <source>
        <dbReference type="ARBA" id="ARBA00022840"/>
    </source>
</evidence>
<keyword evidence="5" id="KW-0067">ATP-binding</keyword>
<proteinExistence type="inferred from homology"/>
<dbReference type="InterPro" id="IPR029056">
    <property type="entry name" value="Ribokinase-like"/>
</dbReference>
<dbReference type="CDD" id="cd01166">
    <property type="entry name" value="KdgK"/>
    <property type="match status" value="1"/>
</dbReference>
<feature type="domain" description="Carbohydrate kinase PfkB" evidence="6">
    <location>
        <begin position="9"/>
        <end position="307"/>
    </location>
</feature>
<evidence type="ECO:0000313" key="7">
    <source>
        <dbReference type="EMBL" id="QNS07817.1"/>
    </source>
</evidence>
<evidence type="ECO:0000256" key="2">
    <source>
        <dbReference type="ARBA" id="ARBA00022679"/>
    </source>
</evidence>
<dbReference type="GO" id="GO:0016301">
    <property type="term" value="F:kinase activity"/>
    <property type="evidence" value="ECO:0007669"/>
    <property type="project" value="UniProtKB-KW"/>
</dbReference>
<organism evidence="7 8">
    <name type="scientific">Streptomyces xanthii</name>
    <dbReference type="NCBI Taxonomy" id="2768069"/>
    <lineage>
        <taxon>Bacteria</taxon>
        <taxon>Bacillati</taxon>
        <taxon>Actinomycetota</taxon>
        <taxon>Actinomycetes</taxon>
        <taxon>Kitasatosporales</taxon>
        <taxon>Streptomycetaceae</taxon>
        <taxon>Streptomyces</taxon>
    </lineage>
</organism>
<dbReference type="PROSITE" id="PS00584">
    <property type="entry name" value="PFKB_KINASES_2"/>
    <property type="match status" value="1"/>
</dbReference>
<keyword evidence="8" id="KW-1185">Reference proteome</keyword>
<dbReference type="SUPFAM" id="SSF53613">
    <property type="entry name" value="Ribokinase-like"/>
    <property type="match status" value="1"/>
</dbReference>
<dbReference type="InterPro" id="IPR050306">
    <property type="entry name" value="PfkB_Carbo_kinase"/>
</dbReference>
<keyword evidence="2" id="KW-0808">Transferase</keyword>
<keyword evidence="4 7" id="KW-0418">Kinase</keyword>
<keyword evidence="3" id="KW-0547">Nucleotide-binding</keyword>
<dbReference type="AlphaFoldDB" id="A0A7H1BGG2"/>
<accession>A0A7H1BGG2</accession>
<protein>
    <submittedName>
        <fullName evidence="7">Sugar kinase</fullName>
    </submittedName>
</protein>
<dbReference type="Gene3D" id="3.40.1190.20">
    <property type="match status" value="1"/>
</dbReference>
<dbReference type="RefSeq" id="WP_188340479.1">
    <property type="nucleotide sequence ID" value="NZ_CP061281.1"/>
</dbReference>
<evidence type="ECO:0000256" key="1">
    <source>
        <dbReference type="ARBA" id="ARBA00010688"/>
    </source>
</evidence>